<dbReference type="Pfam" id="PF08544">
    <property type="entry name" value="GHMP_kinases_C"/>
    <property type="match status" value="1"/>
</dbReference>
<gene>
    <name evidence="5" type="ORF">Q9L42_015125</name>
</gene>
<dbReference type="EMBL" id="CP157743">
    <property type="protein sequence ID" value="XBS19680.1"/>
    <property type="molecule type" value="Genomic_DNA"/>
</dbReference>
<feature type="domain" description="GHMP kinase N-terminal" evidence="3">
    <location>
        <begin position="63"/>
        <end position="130"/>
    </location>
</feature>
<evidence type="ECO:0000259" key="3">
    <source>
        <dbReference type="Pfam" id="PF00288"/>
    </source>
</evidence>
<dbReference type="InterPro" id="IPR014721">
    <property type="entry name" value="Ribsml_uS5_D2-typ_fold_subgr"/>
</dbReference>
<dbReference type="InterPro" id="IPR004422">
    <property type="entry name" value="RFAP_synthase"/>
</dbReference>
<dbReference type="NCBIfam" id="TIGR00144">
    <property type="entry name" value="beta_RFAP_syn"/>
    <property type="match status" value="1"/>
</dbReference>
<dbReference type="PANTHER" id="PTHR20861">
    <property type="entry name" value="HOMOSERINE/4-DIPHOSPHOCYTIDYL-2-C-METHYL-D-ERYTHRITOL KINASE"/>
    <property type="match status" value="1"/>
</dbReference>
<dbReference type="Pfam" id="PF00288">
    <property type="entry name" value="GHMP_kinases_N"/>
    <property type="match status" value="1"/>
</dbReference>
<dbReference type="Gene3D" id="3.30.230.10">
    <property type="match status" value="1"/>
</dbReference>
<name>A0AAU7NRQ8_9GAMM</name>
<dbReference type="GO" id="GO:0016301">
    <property type="term" value="F:kinase activity"/>
    <property type="evidence" value="ECO:0007669"/>
    <property type="project" value="UniProtKB-KW"/>
</dbReference>
<keyword evidence="2" id="KW-0418">Kinase</keyword>
<evidence type="ECO:0000313" key="5">
    <source>
        <dbReference type="EMBL" id="XBS19680.1"/>
    </source>
</evidence>
<dbReference type="InterPro" id="IPR013750">
    <property type="entry name" value="GHMP_kinase_C_dom"/>
</dbReference>
<protein>
    <submittedName>
        <fullName evidence="5">Beta-ribofuranosylaminobenzene 5'-phosphate synthase family protein</fullName>
    </submittedName>
</protein>
<dbReference type="Proteomes" id="UP001225378">
    <property type="component" value="Chromosome"/>
</dbReference>
<dbReference type="AlphaFoldDB" id="A0AAU7NRQ8"/>
<dbReference type="PANTHER" id="PTHR20861:SF6">
    <property type="entry name" value="BETA-RIBOFURANOSYLPHENOL 5'-PHOSPHATE SYNTHASE"/>
    <property type="match status" value="1"/>
</dbReference>
<dbReference type="SUPFAM" id="SSF54211">
    <property type="entry name" value="Ribosomal protein S5 domain 2-like"/>
    <property type="match status" value="1"/>
</dbReference>
<dbReference type="GO" id="GO:0005524">
    <property type="term" value="F:ATP binding"/>
    <property type="evidence" value="ECO:0007669"/>
    <property type="project" value="InterPro"/>
</dbReference>
<organism evidence="5 6">
    <name type="scientific">Methylomarinum roseum</name>
    <dbReference type="NCBI Taxonomy" id="3067653"/>
    <lineage>
        <taxon>Bacteria</taxon>
        <taxon>Pseudomonadati</taxon>
        <taxon>Pseudomonadota</taxon>
        <taxon>Gammaproteobacteria</taxon>
        <taxon>Methylococcales</taxon>
        <taxon>Methylococcaceae</taxon>
        <taxon>Methylomarinum</taxon>
    </lineage>
</organism>
<evidence type="ECO:0000256" key="1">
    <source>
        <dbReference type="ARBA" id="ARBA00022679"/>
    </source>
</evidence>
<sequence>MKVQYKQVSVIAPARLHMGFIDLSGALGRHFGSIGMALNEISTRLTISAADSLTASGPVSERAVKCTRNLCQTLKVPESVAIDIVSAIPEHIGLGSGTQLSLAIGAALNAYYGLGLSVREIAQLTDRGARSGIGIGVFEQGGLVVDGGRGAATTTPPMIVHMDVPEHWRFILAFDERGQGLHGKQEVAAFRELPPFSQQEAARLCYLLLMQGLPAVAEQDIVKFGEVITELQRSVGEHFASVQGGIFTSPEVAMAMAWLEKQGAVAIGQTSWGPTGFCALDDADKADELVRQLQLKHADMPHLSFIVTSARNSSANVMVN</sequence>
<evidence type="ECO:0000313" key="6">
    <source>
        <dbReference type="Proteomes" id="UP001225378"/>
    </source>
</evidence>
<keyword evidence="1" id="KW-0808">Transferase</keyword>
<dbReference type="PIRSF" id="PIRSF004884">
    <property type="entry name" value="Sugar_kin_arch"/>
    <property type="match status" value="1"/>
</dbReference>
<proteinExistence type="predicted"/>
<dbReference type="InterPro" id="IPR006204">
    <property type="entry name" value="GHMP_kinase_N_dom"/>
</dbReference>
<accession>A0AAU7NRQ8</accession>
<dbReference type="KEGG" id="mech:Q9L42_015125"/>
<reference evidence="5 6" key="1">
    <citation type="journal article" date="2024" name="Microbiology">
        <title>Methylomarinum rosea sp. nov., a novel halophilic methanotrophic bacterium from the hypersaline Lake Elton.</title>
        <authorList>
            <person name="Suleimanov R.Z."/>
            <person name="Oshkin I.Y."/>
            <person name="Danilova O.V."/>
            <person name="Suzina N.E."/>
            <person name="Dedysh S.N."/>
        </authorList>
    </citation>
    <scope>NUCLEOTIDE SEQUENCE [LARGE SCALE GENOMIC DNA]</scope>
    <source>
        <strain evidence="5 6">Ch1-1</strain>
    </source>
</reference>
<dbReference type="RefSeq" id="WP_349431343.1">
    <property type="nucleotide sequence ID" value="NZ_CP157743.1"/>
</dbReference>
<evidence type="ECO:0000256" key="2">
    <source>
        <dbReference type="ARBA" id="ARBA00022777"/>
    </source>
</evidence>
<evidence type="ECO:0000259" key="4">
    <source>
        <dbReference type="Pfam" id="PF08544"/>
    </source>
</evidence>
<keyword evidence="6" id="KW-1185">Reference proteome</keyword>
<dbReference type="InterPro" id="IPR020568">
    <property type="entry name" value="Ribosomal_Su5_D2-typ_SF"/>
</dbReference>
<feature type="domain" description="GHMP kinase C-terminal" evidence="4">
    <location>
        <begin position="214"/>
        <end position="294"/>
    </location>
</feature>